<sequence>MSIKIKIFLVAIIALAGYLIIDLIIETEGERVEAVIHSAKTMVEEEDLGLLDLIDPDFQYQEYGYEDVANNLTDFYHRFDRIRIDLKIDRVLVTNSLAECSLKARITGVLDSMPVLLFGEILSRSPVVVRLRKKGGRWLIRRVDAS</sequence>
<evidence type="ECO:0000313" key="3">
    <source>
        <dbReference type="Proteomes" id="UP000268469"/>
    </source>
</evidence>
<protein>
    <recommendedName>
        <fullName evidence="4">DUF4440 domain-containing protein</fullName>
    </recommendedName>
</protein>
<evidence type="ECO:0000313" key="2">
    <source>
        <dbReference type="EMBL" id="RKX71824.1"/>
    </source>
</evidence>
<reference evidence="2 3" key="1">
    <citation type="submission" date="2018-06" db="EMBL/GenBank/DDBJ databases">
        <title>Extensive metabolic versatility and redundancy in microbially diverse, dynamic hydrothermal sediments.</title>
        <authorList>
            <person name="Dombrowski N."/>
            <person name="Teske A."/>
            <person name="Baker B.J."/>
        </authorList>
    </citation>
    <scope>NUCLEOTIDE SEQUENCE [LARGE SCALE GENOMIC DNA]</scope>
    <source>
        <strain evidence="2">B36_G15</strain>
    </source>
</reference>
<comment type="caution">
    <text evidence="2">The sequence shown here is derived from an EMBL/GenBank/DDBJ whole genome shotgun (WGS) entry which is preliminary data.</text>
</comment>
<dbReference type="Proteomes" id="UP000268469">
    <property type="component" value="Unassembled WGS sequence"/>
</dbReference>
<keyword evidence="1" id="KW-1133">Transmembrane helix</keyword>
<organism evidence="2 3">
    <name type="scientific">candidate division WOR-3 bacterium</name>
    <dbReference type="NCBI Taxonomy" id="2052148"/>
    <lineage>
        <taxon>Bacteria</taxon>
        <taxon>Bacteria division WOR-3</taxon>
    </lineage>
</organism>
<feature type="transmembrane region" description="Helical" evidence="1">
    <location>
        <begin position="7"/>
        <end position="25"/>
    </location>
</feature>
<keyword evidence="1" id="KW-0812">Transmembrane</keyword>
<evidence type="ECO:0008006" key="4">
    <source>
        <dbReference type="Google" id="ProtNLM"/>
    </source>
</evidence>
<keyword evidence="1" id="KW-0472">Membrane</keyword>
<name>A0A660SM00_UNCW3</name>
<proteinExistence type="predicted"/>
<dbReference type="AlphaFoldDB" id="A0A660SM00"/>
<gene>
    <name evidence="2" type="ORF">DRP53_00080</name>
</gene>
<evidence type="ECO:0000256" key="1">
    <source>
        <dbReference type="SAM" id="Phobius"/>
    </source>
</evidence>
<accession>A0A660SM00</accession>
<dbReference type="EMBL" id="QNBE01000001">
    <property type="protein sequence ID" value="RKX71824.1"/>
    <property type="molecule type" value="Genomic_DNA"/>
</dbReference>